<keyword evidence="3" id="KW-1185">Reference proteome</keyword>
<evidence type="ECO:0000313" key="2">
    <source>
        <dbReference type="EMBL" id="KAK9666264.1"/>
    </source>
</evidence>
<sequence length="204" mass="23223">MENIIENSIMCGGDIVARALELLATMVQILEENSAESLSDCQADYLSSTLSDLRCIRFDVSWLIPCVEKAVKQYKSKPLLDSLNNLSQLISQVKERKAILLDEVAILREEENKLMDVTVKVSKTIPFSGEVKFDELVGSGLTYVFDYQPVTLVEVLGTCCFSRFFFFRWRSKIWIVFLVMYSMNQTKLLTISSRSPPMCMCILT</sequence>
<proteinExistence type="predicted"/>
<keyword evidence="1" id="KW-0175">Coiled coil</keyword>
<reference evidence="2" key="1">
    <citation type="submission" date="2024-03" db="EMBL/GenBank/DDBJ databases">
        <title>WGS assembly of Saponaria officinalis var. Norfolk2.</title>
        <authorList>
            <person name="Jenkins J."/>
            <person name="Shu S."/>
            <person name="Grimwood J."/>
            <person name="Barry K."/>
            <person name="Goodstein D."/>
            <person name="Schmutz J."/>
            <person name="Leebens-Mack J."/>
            <person name="Osbourn A."/>
        </authorList>
    </citation>
    <scope>NUCLEOTIDE SEQUENCE [LARGE SCALE GENOMIC DNA]</scope>
    <source>
        <strain evidence="2">JIC</strain>
    </source>
</reference>
<comment type="caution">
    <text evidence="2">The sequence shown here is derived from an EMBL/GenBank/DDBJ whole genome shotgun (WGS) entry which is preliminary data.</text>
</comment>
<gene>
    <name evidence="2" type="ORF">RND81_14G172500</name>
</gene>
<dbReference type="EMBL" id="JBDFQZ010000014">
    <property type="protein sequence ID" value="KAK9666264.1"/>
    <property type="molecule type" value="Genomic_DNA"/>
</dbReference>
<feature type="coiled-coil region" evidence="1">
    <location>
        <begin position="83"/>
        <end position="110"/>
    </location>
</feature>
<accession>A0AAW1GYW8</accession>
<protein>
    <submittedName>
        <fullName evidence="2">Uncharacterized protein</fullName>
    </submittedName>
</protein>
<organism evidence="2 3">
    <name type="scientific">Saponaria officinalis</name>
    <name type="common">Common soapwort</name>
    <name type="synonym">Lychnis saponaria</name>
    <dbReference type="NCBI Taxonomy" id="3572"/>
    <lineage>
        <taxon>Eukaryota</taxon>
        <taxon>Viridiplantae</taxon>
        <taxon>Streptophyta</taxon>
        <taxon>Embryophyta</taxon>
        <taxon>Tracheophyta</taxon>
        <taxon>Spermatophyta</taxon>
        <taxon>Magnoliopsida</taxon>
        <taxon>eudicotyledons</taxon>
        <taxon>Gunneridae</taxon>
        <taxon>Pentapetalae</taxon>
        <taxon>Caryophyllales</taxon>
        <taxon>Caryophyllaceae</taxon>
        <taxon>Caryophylleae</taxon>
        <taxon>Saponaria</taxon>
    </lineage>
</organism>
<evidence type="ECO:0000256" key="1">
    <source>
        <dbReference type="SAM" id="Coils"/>
    </source>
</evidence>
<dbReference type="Proteomes" id="UP001443914">
    <property type="component" value="Unassembled WGS sequence"/>
</dbReference>
<dbReference type="AlphaFoldDB" id="A0AAW1GYW8"/>
<evidence type="ECO:0000313" key="3">
    <source>
        <dbReference type="Proteomes" id="UP001443914"/>
    </source>
</evidence>
<name>A0AAW1GYW8_SAPOF</name>